<dbReference type="AlphaFoldDB" id="A0A9R1QUJ3"/>
<accession>A0A9R1QUJ3</accession>
<sequence length="197" mass="22063">MRFTAGASSTRSWQPMPTADTTDLRFWLRWRVAVCTLWVLCCVAAAAYLIWRHEGPRAHRRIGAAKQDAAAQGRRRPDELLYDDEAWRPCLRDIHPAWLLVYRLVSFVLFSLLIVISDGGNIFLSTCLIVDHPAGSLAHSSGPLPRRSRYSSGGTAPPHRYGRICLCSAEGGGRGHGDMRHPFVEAEVQARREEKKA</sequence>
<organism evidence="3 4">
    <name type="scientific">Triticum turgidum subsp. durum</name>
    <name type="common">Durum wheat</name>
    <name type="synonym">Triticum durum</name>
    <dbReference type="NCBI Taxonomy" id="4567"/>
    <lineage>
        <taxon>Eukaryota</taxon>
        <taxon>Viridiplantae</taxon>
        <taxon>Streptophyta</taxon>
        <taxon>Embryophyta</taxon>
        <taxon>Tracheophyta</taxon>
        <taxon>Spermatophyta</taxon>
        <taxon>Magnoliopsida</taxon>
        <taxon>Liliopsida</taxon>
        <taxon>Poales</taxon>
        <taxon>Poaceae</taxon>
        <taxon>BOP clade</taxon>
        <taxon>Pooideae</taxon>
        <taxon>Triticodae</taxon>
        <taxon>Triticeae</taxon>
        <taxon>Triticinae</taxon>
        <taxon>Triticum</taxon>
    </lineage>
</organism>
<dbReference type="Gramene" id="TRITD3Bv1G234670.1">
    <property type="protein sequence ID" value="TRITD3Bv1G234670.1"/>
    <property type="gene ID" value="TRITD3Bv1G234670"/>
</dbReference>
<feature type="region of interest" description="Disordered" evidence="1">
    <location>
        <begin position="173"/>
        <end position="197"/>
    </location>
</feature>
<name>A0A9R1QUJ3_TRITD</name>
<gene>
    <name evidence="3" type="ORF">TRITD_3Bv1G234670</name>
</gene>
<reference evidence="3 4" key="1">
    <citation type="submission" date="2017-09" db="EMBL/GenBank/DDBJ databases">
        <authorList>
            <consortium name="International Durum Wheat Genome Sequencing Consortium (IDWGSC)"/>
            <person name="Milanesi L."/>
        </authorList>
    </citation>
    <scope>NUCLEOTIDE SEQUENCE [LARGE SCALE GENOMIC DNA]</scope>
    <source>
        <strain evidence="4">cv. Svevo</strain>
    </source>
</reference>
<feature type="region of interest" description="Disordered" evidence="1">
    <location>
        <begin position="137"/>
        <end position="156"/>
    </location>
</feature>
<keyword evidence="2" id="KW-0812">Transmembrane</keyword>
<feature type="transmembrane region" description="Helical" evidence="2">
    <location>
        <begin position="97"/>
        <end position="116"/>
    </location>
</feature>
<dbReference type="EMBL" id="LT934116">
    <property type="protein sequence ID" value="VAH83610.1"/>
    <property type="molecule type" value="Genomic_DNA"/>
</dbReference>
<keyword evidence="2" id="KW-0472">Membrane</keyword>
<evidence type="ECO:0000256" key="2">
    <source>
        <dbReference type="SAM" id="Phobius"/>
    </source>
</evidence>
<protein>
    <submittedName>
        <fullName evidence="3">Uncharacterized protein</fullName>
    </submittedName>
</protein>
<keyword evidence="4" id="KW-1185">Reference proteome</keyword>
<evidence type="ECO:0000313" key="4">
    <source>
        <dbReference type="Proteomes" id="UP000324705"/>
    </source>
</evidence>
<keyword evidence="2" id="KW-1133">Transmembrane helix</keyword>
<evidence type="ECO:0000256" key="1">
    <source>
        <dbReference type="SAM" id="MobiDB-lite"/>
    </source>
</evidence>
<evidence type="ECO:0000313" key="3">
    <source>
        <dbReference type="EMBL" id="VAH83610.1"/>
    </source>
</evidence>
<feature type="transmembrane region" description="Helical" evidence="2">
    <location>
        <begin position="30"/>
        <end position="51"/>
    </location>
</feature>
<dbReference type="Proteomes" id="UP000324705">
    <property type="component" value="Chromosome 3B"/>
</dbReference>
<proteinExistence type="predicted"/>